<reference evidence="1 2" key="1">
    <citation type="journal article" date="2013" name="Genome Biol.">
        <title>Genome of Acanthamoeba castellanii highlights extensive lateral gene transfer and early evolution of tyrosine kinase signaling.</title>
        <authorList>
            <person name="Clarke M."/>
            <person name="Lohan A.J."/>
            <person name="Liu B."/>
            <person name="Lagkouvardos I."/>
            <person name="Roy S."/>
            <person name="Zafar N."/>
            <person name="Bertelli C."/>
            <person name="Schilde C."/>
            <person name="Kianianmomeni A."/>
            <person name="Burglin T.R."/>
            <person name="Frech C."/>
            <person name="Turcotte B."/>
            <person name="Kopec K.O."/>
            <person name="Synnott J.M."/>
            <person name="Choo C."/>
            <person name="Paponov I."/>
            <person name="Finkler A."/>
            <person name="Soon Heng Tan C."/>
            <person name="Hutchins A.P."/>
            <person name="Weinmeier T."/>
            <person name="Rattei T."/>
            <person name="Chu J.S."/>
            <person name="Gimenez G."/>
            <person name="Irimia M."/>
            <person name="Rigden D.J."/>
            <person name="Fitzpatrick D.A."/>
            <person name="Lorenzo-Morales J."/>
            <person name="Bateman A."/>
            <person name="Chiu C.H."/>
            <person name="Tang P."/>
            <person name="Hegemann P."/>
            <person name="Fromm H."/>
            <person name="Raoult D."/>
            <person name="Greub G."/>
            <person name="Miranda-Saavedra D."/>
            <person name="Chen N."/>
            <person name="Nash P."/>
            <person name="Ginger M.L."/>
            <person name="Horn M."/>
            <person name="Schaap P."/>
            <person name="Caler L."/>
            <person name="Loftus B."/>
        </authorList>
    </citation>
    <scope>NUCLEOTIDE SEQUENCE [LARGE SCALE GENOMIC DNA]</scope>
    <source>
        <strain evidence="1 2">Neff</strain>
    </source>
</reference>
<evidence type="ECO:0000313" key="1">
    <source>
        <dbReference type="EMBL" id="ELR12589.1"/>
    </source>
</evidence>
<gene>
    <name evidence="1" type="ORF">ACA1_090780</name>
</gene>
<dbReference type="VEuPathDB" id="AmoebaDB:ACA1_090780"/>
<sequence length="429" mass="43928">MNPRYDVSGDLFLTDMAGSGLMAKYGDGRVAIATSQVIEAAVGGTVVIGDNATAIAALQTGKEDKFNKGCAQRNIRVPTAQLENVGGTTAVTNLGSTKEDKANKGVANGYASLGSDTRVPVAQLENVGGTTAVTNLGTTKEDKSSKGVINGYASLDGTAQVPSNQLGNVARATAKGTFLVGNGSTPTAQAAGATNQALIADTTTATGVKWASYDHVNLTNKGTNTHAQIDAFITSRGQPNGLATLDSNGRVPLAQLANLSASYPQPVFAGFSGAITTNGSTGNTFIQAPGDGGTSGDLSFINFDFVSIGVNSVSVPRPQAPTSAVTFDAVNSKCTVNVAGEYLHTINVNTTGPGGTARWGVTLYCDDKIVSAFNKIVYAADDGMGDRISFSATVPVNAGSVFDVRLRLSNNNTNLNIIGCSWFCTQLSG</sequence>
<dbReference type="Proteomes" id="UP000011083">
    <property type="component" value="Unassembled WGS sequence"/>
</dbReference>
<proteinExistence type="predicted"/>
<accession>L8GID9</accession>
<protein>
    <submittedName>
        <fullName evidence="1">Uncharacterized protein</fullName>
    </submittedName>
</protein>
<keyword evidence="2" id="KW-1185">Reference proteome</keyword>
<dbReference type="GeneID" id="14913338"/>
<dbReference type="KEGG" id="acan:ACA1_090780"/>
<dbReference type="AlphaFoldDB" id="L8GID9"/>
<name>L8GID9_ACACF</name>
<evidence type="ECO:0000313" key="2">
    <source>
        <dbReference type="Proteomes" id="UP000011083"/>
    </source>
</evidence>
<dbReference type="RefSeq" id="XP_004334602.1">
    <property type="nucleotide sequence ID" value="XM_004334554.1"/>
</dbReference>
<organism evidence="1 2">
    <name type="scientific">Acanthamoeba castellanii (strain ATCC 30010 / Neff)</name>
    <dbReference type="NCBI Taxonomy" id="1257118"/>
    <lineage>
        <taxon>Eukaryota</taxon>
        <taxon>Amoebozoa</taxon>
        <taxon>Discosea</taxon>
        <taxon>Longamoebia</taxon>
        <taxon>Centramoebida</taxon>
        <taxon>Acanthamoebidae</taxon>
        <taxon>Acanthamoeba</taxon>
    </lineage>
</organism>
<dbReference type="EMBL" id="KB008103">
    <property type="protein sequence ID" value="ELR12589.1"/>
    <property type="molecule type" value="Genomic_DNA"/>
</dbReference>